<dbReference type="OrthoDB" id="1016986at2"/>
<gene>
    <name evidence="1" type="ORF">HMPREF9448_00675</name>
</gene>
<name>K0X7W0_9BACT</name>
<dbReference type="Proteomes" id="UP000006044">
    <property type="component" value="Unassembled WGS sequence"/>
</dbReference>
<reference evidence="1 2" key="1">
    <citation type="submission" date="2012-08" db="EMBL/GenBank/DDBJ databases">
        <title>The Genome Sequence of Barnesiella intestinihominis YIT 11860.</title>
        <authorList>
            <consortium name="The Broad Institute Genome Sequencing Platform"/>
            <person name="Earl A."/>
            <person name="Ward D."/>
            <person name="Feldgarden M."/>
            <person name="Gevers D."/>
            <person name="Morotomi M."/>
            <person name="Walker B."/>
            <person name="Young S.K."/>
            <person name="Zeng Q."/>
            <person name="Gargeya S."/>
            <person name="Fitzgerald M."/>
            <person name="Haas B."/>
            <person name="Abouelleil A."/>
            <person name="Alvarado L."/>
            <person name="Arachchi H.M."/>
            <person name="Berlin A.M."/>
            <person name="Chapman S.B."/>
            <person name="Goldberg J."/>
            <person name="Griggs A."/>
            <person name="Gujja S."/>
            <person name="Hansen M."/>
            <person name="Howarth C."/>
            <person name="Imamovic A."/>
            <person name="Larimer J."/>
            <person name="McCowen C."/>
            <person name="Montmayeur A."/>
            <person name="Murphy C."/>
            <person name="Neiman D."/>
            <person name="Pearson M."/>
            <person name="Priest M."/>
            <person name="Roberts A."/>
            <person name="Saif S."/>
            <person name="Shea T."/>
            <person name="Sisk P."/>
            <person name="Sykes S."/>
            <person name="Wortman J."/>
            <person name="Nusbaum C."/>
            <person name="Birren B."/>
        </authorList>
    </citation>
    <scope>NUCLEOTIDE SEQUENCE [LARGE SCALE GENOMIC DNA]</scope>
    <source>
        <strain evidence="1 2">YIT 11860</strain>
    </source>
</reference>
<protein>
    <submittedName>
        <fullName evidence="1">Uncharacterized protein</fullName>
    </submittedName>
</protein>
<dbReference type="EMBL" id="ADLE01000001">
    <property type="protein sequence ID" value="EJZ66496.1"/>
    <property type="molecule type" value="Genomic_DNA"/>
</dbReference>
<accession>K0X7W0</accession>
<dbReference type="AlphaFoldDB" id="K0X7W0"/>
<organism evidence="1 2">
    <name type="scientific">Barnesiella intestinihominis YIT 11860</name>
    <dbReference type="NCBI Taxonomy" id="742726"/>
    <lineage>
        <taxon>Bacteria</taxon>
        <taxon>Pseudomonadati</taxon>
        <taxon>Bacteroidota</taxon>
        <taxon>Bacteroidia</taxon>
        <taxon>Bacteroidales</taxon>
        <taxon>Barnesiellaceae</taxon>
        <taxon>Barnesiella</taxon>
    </lineage>
</organism>
<dbReference type="HOGENOM" id="CLU_188169_0_0_10"/>
<keyword evidence="2" id="KW-1185">Reference proteome</keyword>
<evidence type="ECO:0000313" key="1">
    <source>
        <dbReference type="EMBL" id="EJZ66496.1"/>
    </source>
</evidence>
<sequence>MRKLLCPQCKVSSMYVKNGKGERRAVYVTDGGVVVARKEGETLDGFDLETVYCMGCSWSGSPKRMVKM</sequence>
<dbReference type="GeneID" id="77848005"/>
<dbReference type="eggNOG" id="ENOG5033GYI">
    <property type="taxonomic scope" value="Bacteria"/>
</dbReference>
<dbReference type="RefSeq" id="WP_008861170.1">
    <property type="nucleotide sequence ID" value="NZ_CAXSNY010000002.1"/>
</dbReference>
<comment type="caution">
    <text evidence="1">The sequence shown here is derived from an EMBL/GenBank/DDBJ whole genome shotgun (WGS) entry which is preliminary data.</text>
</comment>
<evidence type="ECO:0000313" key="2">
    <source>
        <dbReference type="Proteomes" id="UP000006044"/>
    </source>
</evidence>
<proteinExistence type="predicted"/>